<dbReference type="PANTHER" id="PTHR47129:SF1">
    <property type="entry name" value="NMRA-LIKE DOMAIN-CONTAINING PROTEIN"/>
    <property type="match status" value="1"/>
</dbReference>
<accession>A0ABP7BPB1</accession>
<protein>
    <submittedName>
        <fullName evidence="2">SDR family oxidoreductase</fullName>
    </submittedName>
</protein>
<comment type="caution">
    <text evidence="2">The sequence shown here is derived from an EMBL/GenBank/DDBJ whole genome shotgun (WGS) entry which is preliminary data.</text>
</comment>
<sequence>MSFIVTTGVTGRLGGRIAALLDAAGVEQRLVSRRAAEHAPRLAHAVAVSADYGDHAAMCGALHGASTVLFVSAAESPDRLDRHRAFVDAAREAGVTHLVYISFHGAAPMATFTLARDHWATEQHIRDSGLPFTFLRDNLYADFLPALAGDDGVIRGPAGQGRVAAVAQDDIAEAAVTVLLRPEEHVGATYDLTGPQALTLDQIAATLSAATGRTITYHPETLQEAYASRERYGAPEWQVEAWVSTYLAIAAGELEGVSDDIPRLTGHPATSLAELLARERG</sequence>
<evidence type="ECO:0000313" key="2">
    <source>
        <dbReference type="EMBL" id="GAA3666453.1"/>
    </source>
</evidence>
<dbReference type="Gene3D" id="3.90.25.10">
    <property type="entry name" value="UDP-galactose 4-epimerase, domain 1"/>
    <property type="match status" value="1"/>
</dbReference>
<proteinExistence type="predicted"/>
<name>A0ABP7BPB1_9ACTN</name>
<evidence type="ECO:0000259" key="1">
    <source>
        <dbReference type="Pfam" id="PF05368"/>
    </source>
</evidence>
<reference evidence="3" key="1">
    <citation type="journal article" date="2019" name="Int. J. Syst. Evol. Microbiol.">
        <title>The Global Catalogue of Microorganisms (GCM) 10K type strain sequencing project: providing services to taxonomists for standard genome sequencing and annotation.</title>
        <authorList>
            <consortium name="The Broad Institute Genomics Platform"/>
            <consortium name="The Broad Institute Genome Sequencing Center for Infectious Disease"/>
            <person name="Wu L."/>
            <person name="Ma J."/>
        </authorList>
    </citation>
    <scope>NUCLEOTIDE SEQUENCE [LARGE SCALE GENOMIC DNA]</scope>
    <source>
        <strain evidence="3">JCM 16904</strain>
    </source>
</reference>
<feature type="domain" description="NmrA-like" evidence="1">
    <location>
        <begin position="3"/>
        <end position="218"/>
    </location>
</feature>
<dbReference type="PANTHER" id="PTHR47129">
    <property type="entry name" value="QUINONE OXIDOREDUCTASE 2"/>
    <property type="match status" value="1"/>
</dbReference>
<keyword evidence="3" id="KW-1185">Reference proteome</keyword>
<evidence type="ECO:0000313" key="3">
    <source>
        <dbReference type="Proteomes" id="UP001500902"/>
    </source>
</evidence>
<dbReference type="InterPro" id="IPR036291">
    <property type="entry name" value="NAD(P)-bd_dom_sf"/>
</dbReference>
<dbReference type="RefSeq" id="WP_344877867.1">
    <property type="nucleotide sequence ID" value="NZ_BAAAZP010000067.1"/>
</dbReference>
<dbReference type="EMBL" id="BAAAZP010000067">
    <property type="protein sequence ID" value="GAA3666453.1"/>
    <property type="molecule type" value="Genomic_DNA"/>
</dbReference>
<dbReference type="InterPro" id="IPR052718">
    <property type="entry name" value="NmrA-type_oxidoreductase"/>
</dbReference>
<dbReference type="CDD" id="cd05269">
    <property type="entry name" value="TMR_SDR_a"/>
    <property type="match status" value="1"/>
</dbReference>
<dbReference type="InterPro" id="IPR008030">
    <property type="entry name" value="NmrA-like"/>
</dbReference>
<dbReference type="Gene3D" id="3.40.50.720">
    <property type="entry name" value="NAD(P)-binding Rossmann-like Domain"/>
    <property type="match status" value="1"/>
</dbReference>
<dbReference type="Proteomes" id="UP001500902">
    <property type="component" value="Unassembled WGS sequence"/>
</dbReference>
<organism evidence="2 3">
    <name type="scientific">Nonomuraea antimicrobica</name>
    <dbReference type="NCBI Taxonomy" id="561173"/>
    <lineage>
        <taxon>Bacteria</taxon>
        <taxon>Bacillati</taxon>
        <taxon>Actinomycetota</taxon>
        <taxon>Actinomycetes</taxon>
        <taxon>Streptosporangiales</taxon>
        <taxon>Streptosporangiaceae</taxon>
        <taxon>Nonomuraea</taxon>
    </lineage>
</organism>
<gene>
    <name evidence="2" type="ORF">GCM10022224_033120</name>
</gene>
<dbReference type="SUPFAM" id="SSF51735">
    <property type="entry name" value="NAD(P)-binding Rossmann-fold domains"/>
    <property type="match status" value="1"/>
</dbReference>
<dbReference type="Pfam" id="PF05368">
    <property type="entry name" value="NmrA"/>
    <property type="match status" value="1"/>
</dbReference>